<dbReference type="PROSITE" id="PS50893">
    <property type="entry name" value="ABC_TRANSPORTER_2"/>
    <property type="match status" value="1"/>
</dbReference>
<protein>
    <submittedName>
        <fullName evidence="4">Multidrug ABC transporter ATP-binding protein</fullName>
    </submittedName>
</protein>
<organism evidence="4 5">
    <name type="scientific">Candidatus Aquicultor primus</name>
    <dbReference type="NCBI Taxonomy" id="1797195"/>
    <lineage>
        <taxon>Bacteria</taxon>
        <taxon>Bacillati</taxon>
        <taxon>Actinomycetota</taxon>
        <taxon>Candidatus Aquicultoria</taxon>
        <taxon>Candidatus Aquicultorales</taxon>
        <taxon>Candidatus Aquicultoraceae</taxon>
        <taxon>Candidatus Aquicultor</taxon>
    </lineage>
</organism>
<sequence length="231" mass="25590">MNEHIIETENLIVDFPGVRAVDGLNISVIEGEIFGLVGPDGAGKTTTIRALSTILKPTSGSIWLWGNDIVRDASAVRGRIGYMSQRFNLYGDLTVEENLRFFAELHGLSESERKSRTKELLRFARLEEFTGRQAEFLSGGMKQKLALACTLIYQPDILFLDEPTTGVDPVSRREFWAILSELRSRGLTLFVSTPYMDEAERCSTVAFMDAGKVRVSDSSKAIKGAFSGEVV</sequence>
<reference evidence="4 5" key="1">
    <citation type="journal article" date="2016" name="Nat. Commun.">
        <title>Thousands of microbial genomes shed light on interconnected biogeochemical processes in an aquifer system.</title>
        <authorList>
            <person name="Anantharaman K."/>
            <person name="Brown C.T."/>
            <person name="Hug L.A."/>
            <person name="Sharon I."/>
            <person name="Castelle C.J."/>
            <person name="Probst A.J."/>
            <person name="Thomas B.C."/>
            <person name="Singh A."/>
            <person name="Wilkins M.J."/>
            <person name="Karaoz U."/>
            <person name="Brodie E.L."/>
            <person name="Williams K.H."/>
            <person name="Hubbard S.S."/>
            <person name="Banfield J.F."/>
        </authorList>
    </citation>
    <scope>NUCLEOTIDE SEQUENCE [LARGE SCALE GENOMIC DNA]</scope>
</reference>
<keyword evidence="2 4" id="KW-0067">ATP-binding</keyword>
<dbReference type="GO" id="GO:0005524">
    <property type="term" value="F:ATP binding"/>
    <property type="evidence" value="ECO:0007669"/>
    <property type="project" value="UniProtKB-KW"/>
</dbReference>
<evidence type="ECO:0000256" key="1">
    <source>
        <dbReference type="ARBA" id="ARBA00022741"/>
    </source>
</evidence>
<dbReference type="Proteomes" id="UP000178086">
    <property type="component" value="Unassembled WGS sequence"/>
</dbReference>
<dbReference type="Gene3D" id="3.40.50.300">
    <property type="entry name" value="P-loop containing nucleotide triphosphate hydrolases"/>
    <property type="match status" value="1"/>
</dbReference>
<name>A0A1F2UNC9_9ACTN</name>
<dbReference type="GO" id="GO:0016887">
    <property type="term" value="F:ATP hydrolysis activity"/>
    <property type="evidence" value="ECO:0007669"/>
    <property type="project" value="InterPro"/>
</dbReference>
<dbReference type="SMART" id="SM00382">
    <property type="entry name" value="AAA"/>
    <property type="match status" value="1"/>
</dbReference>
<dbReference type="InterPro" id="IPR017871">
    <property type="entry name" value="ABC_transporter-like_CS"/>
</dbReference>
<evidence type="ECO:0000256" key="2">
    <source>
        <dbReference type="ARBA" id="ARBA00022840"/>
    </source>
</evidence>
<dbReference type="InterPro" id="IPR027417">
    <property type="entry name" value="P-loop_NTPase"/>
</dbReference>
<dbReference type="SUPFAM" id="SSF52540">
    <property type="entry name" value="P-loop containing nucleoside triphosphate hydrolases"/>
    <property type="match status" value="1"/>
</dbReference>
<feature type="domain" description="ABC transporter" evidence="3">
    <location>
        <begin position="6"/>
        <end position="230"/>
    </location>
</feature>
<evidence type="ECO:0000313" key="4">
    <source>
        <dbReference type="EMBL" id="OFW34462.1"/>
    </source>
</evidence>
<evidence type="ECO:0000313" key="5">
    <source>
        <dbReference type="Proteomes" id="UP000178086"/>
    </source>
</evidence>
<dbReference type="Pfam" id="PF00005">
    <property type="entry name" value="ABC_tran"/>
    <property type="match status" value="1"/>
</dbReference>
<dbReference type="PANTHER" id="PTHR43038:SF3">
    <property type="entry name" value="ABC TRANSPORTER G FAMILY MEMBER 20 ISOFORM X1"/>
    <property type="match status" value="1"/>
</dbReference>
<dbReference type="PROSITE" id="PS00211">
    <property type="entry name" value="ABC_TRANSPORTER_1"/>
    <property type="match status" value="1"/>
</dbReference>
<comment type="caution">
    <text evidence="4">The sequence shown here is derived from an EMBL/GenBank/DDBJ whole genome shotgun (WGS) entry which is preliminary data.</text>
</comment>
<dbReference type="InterPro" id="IPR003439">
    <property type="entry name" value="ABC_transporter-like_ATP-bd"/>
</dbReference>
<proteinExistence type="predicted"/>
<dbReference type="EMBL" id="MELI01000044">
    <property type="protein sequence ID" value="OFW34462.1"/>
    <property type="molecule type" value="Genomic_DNA"/>
</dbReference>
<keyword evidence="1" id="KW-0547">Nucleotide-binding</keyword>
<gene>
    <name evidence="4" type="ORF">A2074_07750</name>
</gene>
<dbReference type="AlphaFoldDB" id="A0A1F2UNC9"/>
<dbReference type="InterPro" id="IPR003593">
    <property type="entry name" value="AAA+_ATPase"/>
</dbReference>
<evidence type="ECO:0000259" key="3">
    <source>
        <dbReference type="PROSITE" id="PS50893"/>
    </source>
</evidence>
<feature type="non-terminal residue" evidence="4">
    <location>
        <position position="231"/>
    </location>
</feature>
<dbReference type="PANTHER" id="PTHR43038">
    <property type="entry name" value="ATP-BINDING CASSETTE, SUB-FAMILY H, MEMBER 1"/>
    <property type="match status" value="1"/>
</dbReference>
<accession>A0A1F2UNC9</accession>